<feature type="transmembrane region" description="Helical" evidence="6">
    <location>
        <begin position="368"/>
        <end position="387"/>
    </location>
</feature>
<evidence type="ECO:0000256" key="2">
    <source>
        <dbReference type="ARBA" id="ARBA00022692"/>
    </source>
</evidence>
<feature type="transmembrane region" description="Helical" evidence="6">
    <location>
        <begin position="105"/>
        <end position="126"/>
    </location>
</feature>
<sequence length="527" mass="57079">MSHSSDRDSDSKLERQITNAKSIRSQVQSFSRIHEFFFVSVVCMAQFMTQAGLSACLAPLHIIGDGLNVSNPGILSWLIAGYSLTVGTFILFFGRCGDLFGYRSMFIIGFSWFALWSLVAGVSVYSNYVLFIFARTLQGLGPAMLFPNALALLGSMYPPGNKKRMVFALFGGLAPGGAVVGGIFAALLSERAWWPWTFWCMAIYCLFLAILGFFVIPFTHNAPKGLTFQDLLGELDVIGATLGVTGLVLVNIAWNQAPVEGWSTVYVYVLLIIGALLLAGFIFYEMHIAQNPLIPFHALNLDVSFILGCMACGWASFGIWIYYLFQFFETIRGQNSLASAAQVIPASISGLIAAGVTGWLMSKLRPGWIMLFAMLGFTIGNVIFAVAPVHQTYWALTFVSVVVMPWGMDMSFPAATVVLSDAVPRRHQGVAASLVTTVVNYSISIGLGFAGTVETHVNNGGKTAADLLNGYRGSSYLAIGLGALGIALSLTFLLKSAGKSDDRAEKKPQDEVKEVRDETESTHSTLV</sequence>
<feature type="transmembrane region" description="Helical" evidence="6">
    <location>
        <begin position="265"/>
        <end position="284"/>
    </location>
</feature>
<evidence type="ECO:0000256" key="5">
    <source>
        <dbReference type="SAM" id="MobiDB-lite"/>
    </source>
</evidence>
<dbReference type="OrthoDB" id="2428527at2759"/>
<evidence type="ECO:0000256" key="3">
    <source>
        <dbReference type="ARBA" id="ARBA00022989"/>
    </source>
</evidence>
<dbReference type="GO" id="GO:0022857">
    <property type="term" value="F:transmembrane transporter activity"/>
    <property type="evidence" value="ECO:0007669"/>
    <property type="project" value="InterPro"/>
</dbReference>
<dbReference type="SUPFAM" id="SSF103473">
    <property type="entry name" value="MFS general substrate transporter"/>
    <property type="match status" value="1"/>
</dbReference>
<keyword evidence="9" id="KW-1185">Reference proteome</keyword>
<dbReference type="AlphaFoldDB" id="A0A0U1LYP3"/>
<dbReference type="InterPro" id="IPR036259">
    <property type="entry name" value="MFS_trans_sf"/>
</dbReference>
<dbReference type="PANTHER" id="PTHR42718:SF41">
    <property type="entry name" value="MFS TRANSPORTER OF UNKOWN SPECIFICITY (AFU_ORTHOLOGUE AFUA_5G09940)-RELATED"/>
    <property type="match status" value="1"/>
</dbReference>
<accession>A0A0U1LYP3</accession>
<organism evidence="8 9">
    <name type="scientific">Talaromyces islandicus</name>
    <name type="common">Penicillium islandicum</name>
    <dbReference type="NCBI Taxonomy" id="28573"/>
    <lineage>
        <taxon>Eukaryota</taxon>
        <taxon>Fungi</taxon>
        <taxon>Dikarya</taxon>
        <taxon>Ascomycota</taxon>
        <taxon>Pezizomycotina</taxon>
        <taxon>Eurotiomycetes</taxon>
        <taxon>Eurotiomycetidae</taxon>
        <taxon>Eurotiales</taxon>
        <taxon>Trichocomaceae</taxon>
        <taxon>Talaromyces</taxon>
        <taxon>Talaromyces sect. Islandici</taxon>
    </lineage>
</organism>
<protein>
    <recommendedName>
        <fullName evidence="7">Major facilitator superfamily (MFS) profile domain-containing protein</fullName>
    </recommendedName>
</protein>
<proteinExistence type="predicted"/>
<evidence type="ECO:0000313" key="9">
    <source>
        <dbReference type="Proteomes" id="UP000054383"/>
    </source>
</evidence>
<reference evidence="8 9" key="1">
    <citation type="submission" date="2015-04" db="EMBL/GenBank/DDBJ databases">
        <authorList>
            <person name="Syromyatnikov M.Y."/>
            <person name="Popov V.N."/>
        </authorList>
    </citation>
    <scope>NUCLEOTIDE SEQUENCE [LARGE SCALE GENOMIC DNA]</scope>
    <source>
        <strain evidence="8">WF-38-12</strain>
    </source>
</reference>
<feature type="transmembrane region" description="Helical" evidence="6">
    <location>
        <begin position="231"/>
        <end position="253"/>
    </location>
</feature>
<gene>
    <name evidence="8" type="ORF">PISL3812_05484</name>
</gene>
<evidence type="ECO:0000259" key="7">
    <source>
        <dbReference type="PROSITE" id="PS50850"/>
    </source>
</evidence>
<dbReference type="PROSITE" id="PS50850">
    <property type="entry name" value="MFS"/>
    <property type="match status" value="1"/>
</dbReference>
<dbReference type="InterPro" id="IPR020846">
    <property type="entry name" value="MFS_dom"/>
</dbReference>
<feature type="domain" description="Major facilitator superfamily (MFS) profile" evidence="7">
    <location>
        <begin position="38"/>
        <end position="497"/>
    </location>
</feature>
<feature type="transmembrane region" description="Helical" evidence="6">
    <location>
        <begin position="305"/>
        <end position="325"/>
    </location>
</feature>
<feature type="region of interest" description="Disordered" evidence="5">
    <location>
        <begin position="498"/>
        <end position="527"/>
    </location>
</feature>
<dbReference type="PANTHER" id="PTHR42718">
    <property type="entry name" value="MAJOR FACILITATOR SUPERFAMILY MULTIDRUG TRANSPORTER MFSC"/>
    <property type="match status" value="1"/>
</dbReference>
<dbReference type="GO" id="GO:0016020">
    <property type="term" value="C:membrane"/>
    <property type="evidence" value="ECO:0007669"/>
    <property type="project" value="UniProtKB-SubCell"/>
</dbReference>
<dbReference type="Pfam" id="PF07690">
    <property type="entry name" value="MFS_1"/>
    <property type="match status" value="1"/>
</dbReference>
<feature type="transmembrane region" description="Helical" evidence="6">
    <location>
        <begin position="74"/>
        <end position="93"/>
    </location>
</feature>
<keyword evidence="2 6" id="KW-0812">Transmembrane</keyword>
<keyword evidence="3 6" id="KW-1133">Transmembrane helix</keyword>
<evidence type="ECO:0000256" key="4">
    <source>
        <dbReference type="ARBA" id="ARBA00023136"/>
    </source>
</evidence>
<feature type="transmembrane region" description="Helical" evidence="6">
    <location>
        <begin position="165"/>
        <end position="187"/>
    </location>
</feature>
<comment type="subcellular location">
    <subcellularLocation>
        <location evidence="1">Membrane</location>
        <topology evidence="1">Multi-pass membrane protein</topology>
    </subcellularLocation>
</comment>
<feature type="transmembrane region" description="Helical" evidence="6">
    <location>
        <begin position="393"/>
        <end position="419"/>
    </location>
</feature>
<name>A0A0U1LYP3_TALIS</name>
<feature type="transmembrane region" description="Helical" evidence="6">
    <location>
        <begin position="337"/>
        <end position="361"/>
    </location>
</feature>
<dbReference type="CDD" id="cd17476">
    <property type="entry name" value="MFS_Amf1_MDR_like"/>
    <property type="match status" value="1"/>
</dbReference>
<feature type="compositionally biased region" description="Basic and acidic residues" evidence="5">
    <location>
        <begin position="498"/>
        <end position="521"/>
    </location>
</feature>
<dbReference type="Proteomes" id="UP000054383">
    <property type="component" value="Unassembled WGS sequence"/>
</dbReference>
<evidence type="ECO:0000256" key="6">
    <source>
        <dbReference type="SAM" id="Phobius"/>
    </source>
</evidence>
<dbReference type="InterPro" id="IPR011701">
    <property type="entry name" value="MFS"/>
</dbReference>
<keyword evidence="4 6" id="KW-0472">Membrane</keyword>
<dbReference type="EMBL" id="CVMT01000004">
    <property type="protein sequence ID" value="CRG88454.1"/>
    <property type="molecule type" value="Genomic_DNA"/>
</dbReference>
<evidence type="ECO:0000313" key="8">
    <source>
        <dbReference type="EMBL" id="CRG88454.1"/>
    </source>
</evidence>
<dbReference type="Gene3D" id="1.20.1250.20">
    <property type="entry name" value="MFS general substrate transporter like domains"/>
    <property type="match status" value="2"/>
</dbReference>
<dbReference type="OMA" id="HSTHHEK"/>
<evidence type="ECO:0000256" key="1">
    <source>
        <dbReference type="ARBA" id="ARBA00004141"/>
    </source>
</evidence>
<feature type="transmembrane region" description="Helical" evidence="6">
    <location>
        <begin position="193"/>
        <end position="219"/>
    </location>
</feature>
<feature type="transmembrane region" description="Helical" evidence="6">
    <location>
        <begin position="36"/>
        <end position="62"/>
    </location>
</feature>
<feature type="transmembrane region" description="Helical" evidence="6">
    <location>
        <begin position="473"/>
        <end position="494"/>
    </location>
</feature>
<feature type="transmembrane region" description="Helical" evidence="6">
    <location>
        <begin position="431"/>
        <end position="453"/>
    </location>
</feature>